<keyword evidence="3 12" id="KW-0812">Transmembrane</keyword>
<dbReference type="Proteomes" id="UP000663866">
    <property type="component" value="Unassembled WGS sequence"/>
</dbReference>
<dbReference type="Gene3D" id="3.40.50.720">
    <property type="entry name" value="NAD(P)-binding Rossmann-like Domain"/>
    <property type="match status" value="1"/>
</dbReference>
<evidence type="ECO:0000256" key="1">
    <source>
        <dbReference type="ARBA" id="ARBA00004141"/>
    </source>
</evidence>
<evidence type="ECO:0000256" key="9">
    <source>
        <dbReference type="ARBA" id="ARBA00059620"/>
    </source>
</evidence>
<evidence type="ECO:0000256" key="7">
    <source>
        <dbReference type="ARBA" id="ARBA00023098"/>
    </source>
</evidence>
<evidence type="ECO:0000256" key="11">
    <source>
        <dbReference type="ARBA" id="ARBA00082544"/>
    </source>
</evidence>
<dbReference type="GO" id="GO:0052650">
    <property type="term" value="F:all-trans-retinol dehydrogenase (NADP+) activity"/>
    <property type="evidence" value="ECO:0007669"/>
    <property type="project" value="UniProtKB-ARBA"/>
</dbReference>
<comment type="function">
    <text evidence="9">Catalyzes the reduction of all-trans-retinal to all-trans-retinol in the presence of NADPH.</text>
</comment>
<dbReference type="GO" id="GO:0005811">
    <property type="term" value="C:lipid droplet"/>
    <property type="evidence" value="ECO:0007669"/>
    <property type="project" value="TreeGrafter"/>
</dbReference>
<keyword evidence="7" id="KW-0443">Lipid metabolism</keyword>
<dbReference type="CDD" id="cd05339">
    <property type="entry name" value="17beta-HSDXI-like_SDR_c"/>
    <property type="match status" value="1"/>
</dbReference>
<evidence type="ECO:0000256" key="4">
    <source>
        <dbReference type="ARBA" id="ARBA00022857"/>
    </source>
</evidence>
<evidence type="ECO:0000256" key="5">
    <source>
        <dbReference type="ARBA" id="ARBA00022989"/>
    </source>
</evidence>
<dbReference type="Pfam" id="PF00106">
    <property type="entry name" value="adh_short"/>
    <property type="match status" value="1"/>
</dbReference>
<proteinExistence type="inferred from homology"/>
<dbReference type="AlphaFoldDB" id="A0A819BLF4"/>
<keyword evidence="6" id="KW-0560">Oxidoreductase</keyword>
<dbReference type="GO" id="GO:0016020">
    <property type="term" value="C:membrane"/>
    <property type="evidence" value="ECO:0007669"/>
    <property type="project" value="UniProtKB-SubCell"/>
</dbReference>
<evidence type="ECO:0000256" key="10">
    <source>
        <dbReference type="ARBA" id="ARBA00068717"/>
    </source>
</evidence>
<evidence type="ECO:0000256" key="3">
    <source>
        <dbReference type="ARBA" id="ARBA00022692"/>
    </source>
</evidence>
<organism evidence="13 14">
    <name type="scientific">Rotaria magnacalcarata</name>
    <dbReference type="NCBI Taxonomy" id="392030"/>
    <lineage>
        <taxon>Eukaryota</taxon>
        <taxon>Metazoa</taxon>
        <taxon>Spiralia</taxon>
        <taxon>Gnathifera</taxon>
        <taxon>Rotifera</taxon>
        <taxon>Eurotatoria</taxon>
        <taxon>Bdelloidea</taxon>
        <taxon>Philodinida</taxon>
        <taxon>Philodinidae</taxon>
        <taxon>Rotaria</taxon>
    </lineage>
</organism>
<keyword evidence="4" id="KW-0521">NADP</keyword>
<dbReference type="EMBL" id="CAJOBG010000364">
    <property type="protein sequence ID" value="CAF3803848.1"/>
    <property type="molecule type" value="Genomic_DNA"/>
</dbReference>
<comment type="caution">
    <text evidence="13">The sequence shown here is derived from an EMBL/GenBank/DDBJ whole genome shotgun (WGS) entry which is preliminary data.</text>
</comment>
<protein>
    <recommendedName>
        <fullName evidence="10">Short-chain dehydrogenase/reductase 3</fullName>
    </recommendedName>
    <alternativeName>
        <fullName evidence="11">Retinal short-chain dehydrogenase/reductase 1</fullName>
    </alternativeName>
</protein>
<dbReference type="FunFam" id="3.40.50.720:FF:000131">
    <property type="entry name" value="Short-chain dehydrogenase/reductase 3"/>
    <property type="match status" value="1"/>
</dbReference>
<comment type="similarity">
    <text evidence="2">Belongs to the short-chain dehydrogenases/reductases (SDR) family.</text>
</comment>
<evidence type="ECO:0000313" key="14">
    <source>
        <dbReference type="Proteomes" id="UP000663866"/>
    </source>
</evidence>
<comment type="subcellular location">
    <subcellularLocation>
        <location evidence="1">Membrane</location>
        <topology evidence="1">Multi-pass membrane protein</topology>
    </subcellularLocation>
</comment>
<keyword evidence="14" id="KW-1185">Reference proteome</keyword>
<name>A0A819BLF4_9BILA</name>
<dbReference type="InterPro" id="IPR002347">
    <property type="entry name" value="SDR_fam"/>
</dbReference>
<evidence type="ECO:0000256" key="6">
    <source>
        <dbReference type="ARBA" id="ARBA00023002"/>
    </source>
</evidence>
<keyword evidence="8 12" id="KW-0472">Membrane</keyword>
<sequence>MLSHFKNLKYFFGIIIDIIHAIIQAVSHYIFSTTEKNIRNEIVLVTGSGRGLGQQMALLLAKRGAIVVLCDIDKNANEETVLLIEKELALTTHHGNRVFAYECDIGKRDEVYRLVGQIQKDVGEITMLINNAAILSSKSITDMTDEEFSRCLNVNLFAAYWLIRQILPSMKKRNHGHIVTMLGTTAVFGMGNFADICTSKFGLVGLMESVDHELTLGGFDGIYTTAAVSHYVKTGLYQLAKTCFNPLVPPLTIDYAAKKIMHGILINRKFVCVPRFYYLVPLVKGILPSRAFLILLNTFINPKISVYVRGGPYDKSSRRNSLSPPVNGGPLIGNHHCIPRQRNHFQDQLNEKKLTRKANIVIMDATIISENLSQKSSNKISSAPIVEHDNDTVIILTQQDSATTIHSTLQLPIDIFRTLSIEDVNISTNNKPFSSSSPSSFQLITPMPCIVNTYSTFSTSSMMMAKNYEAESALNKFISTNIVNELIFEKIIRLHGGSTIIIVYYIADRIRYDDIMVNDLYPSITITFPMMQHNKNIALLPIELNLCQGFNSIRIYNPDDFTPDFDRIVVY</sequence>
<dbReference type="PANTHER" id="PTHR24322:SF736">
    <property type="entry name" value="RETINOL DEHYDROGENASE 10"/>
    <property type="match status" value="1"/>
</dbReference>
<evidence type="ECO:0000256" key="2">
    <source>
        <dbReference type="ARBA" id="ARBA00006484"/>
    </source>
</evidence>
<keyword evidence="5 12" id="KW-1133">Transmembrane helix</keyword>
<accession>A0A819BLF4</accession>
<dbReference type="InterPro" id="IPR036291">
    <property type="entry name" value="NAD(P)-bd_dom_sf"/>
</dbReference>
<evidence type="ECO:0000313" key="13">
    <source>
        <dbReference type="EMBL" id="CAF3803848.1"/>
    </source>
</evidence>
<gene>
    <name evidence="13" type="ORF">OVN521_LOCUS4037</name>
</gene>
<feature type="transmembrane region" description="Helical" evidence="12">
    <location>
        <begin position="12"/>
        <end position="31"/>
    </location>
</feature>
<evidence type="ECO:0000256" key="8">
    <source>
        <dbReference type="ARBA" id="ARBA00023136"/>
    </source>
</evidence>
<dbReference type="SUPFAM" id="SSF51735">
    <property type="entry name" value="NAD(P)-binding Rossmann-fold domains"/>
    <property type="match status" value="1"/>
</dbReference>
<dbReference type="PANTHER" id="PTHR24322">
    <property type="entry name" value="PKSB"/>
    <property type="match status" value="1"/>
</dbReference>
<dbReference type="PRINTS" id="PR00081">
    <property type="entry name" value="GDHRDH"/>
</dbReference>
<reference evidence="13" key="1">
    <citation type="submission" date="2021-02" db="EMBL/GenBank/DDBJ databases">
        <authorList>
            <person name="Nowell W R."/>
        </authorList>
    </citation>
    <scope>NUCLEOTIDE SEQUENCE</scope>
</reference>
<evidence type="ECO:0000256" key="12">
    <source>
        <dbReference type="SAM" id="Phobius"/>
    </source>
</evidence>